<dbReference type="Proteomes" id="UP000835052">
    <property type="component" value="Unassembled WGS sequence"/>
</dbReference>
<name>A0A8S1GMQ5_9PELO</name>
<dbReference type="AlphaFoldDB" id="A0A8S1GMQ5"/>
<evidence type="ECO:0000313" key="2">
    <source>
        <dbReference type="Proteomes" id="UP000835052"/>
    </source>
</evidence>
<keyword evidence="2" id="KW-1185">Reference proteome</keyword>
<gene>
    <name evidence="1" type="ORF">CAUJ_LOCUS576</name>
</gene>
<protein>
    <submittedName>
        <fullName evidence="1">Uncharacterized protein</fullName>
    </submittedName>
</protein>
<proteinExistence type="predicted"/>
<organism evidence="1 2">
    <name type="scientific">Caenorhabditis auriculariae</name>
    <dbReference type="NCBI Taxonomy" id="2777116"/>
    <lineage>
        <taxon>Eukaryota</taxon>
        <taxon>Metazoa</taxon>
        <taxon>Ecdysozoa</taxon>
        <taxon>Nematoda</taxon>
        <taxon>Chromadorea</taxon>
        <taxon>Rhabditida</taxon>
        <taxon>Rhabditina</taxon>
        <taxon>Rhabditomorpha</taxon>
        <taxon>Rhabditoidea</taxon>
        <taxon>Rhabditidae</taxon>
        <taxon>Peloderinae</taxon>
        <taxon>Caenorhabditis</taxon>
    </lineage>
</organism>
<accession>A0A8S1GMQ5</accession>
<reference evidence="1" key="1">
    <citation type="submission" date="2020-10" db="EMBL/GenBank/DDBJ databases">
        <authorList>
            <person name="Kikuchi T."/>
        </authorList>
    </citation>
    <scope>NUCLEOTIDE SEQUENCE</scope>
    <source>
        <strain evidence="1">NKZ352</strain>
    </source>
</reference>
<evidence type="ECO:0000313" key="1">
    <source>
        <dbReference type="EMBL" id="CAD6184657.1"/>
    </source>
</evidence>
<sequence>MIFGTLSVLDGIVAEKRVGGRRTEGREESPKLAAPGASDTRLVFPDGGHFGTFPMTAEEASKLTQALTVCRTEMEGNLSNLLFGTGGLEDSLNINGVTTQETSSLAIAWSQQHALKVEETDT</sequence>
<dbReference type="EMBL" id="CAJGYM010000001">
    <property type="protein sequence ID" value="CAD6184657.1"/>
    <property type="molecule type" value="Genomic_DNA"/>
</dbReference>
<comment type="caution">
    <text evidence="1">The sequence shown here is derived from an EMBL/GenBank/DDBJ whole genome shotgun (WGS) entry which is preliminary data.</text>
</comment>